<accession>A0A9J7ATF6</accession>
<keyword evidence="1" id="KW-1133">Transmembrane helix</keyword>
<evidence type="ECO:0000256" key="1">
    <source>
        <dbReference type="SAM" id="Phobius"/>
    </source>
</evidence>
<evidence type="ECO:0000313" key="3">
    <source>
        <dbReference type="Proteomes" id="UP001060336"/>
    </source>
</evidence>
<sequence length="338" mass="34356">MEFSNLLSIAGGTLGSPVVLFFLLGFLAALARVDLSLPQPIAKTVALYLMLAIGFKGGVGMADSGVGPASIAPLLIGVAFSAAFPILGFAALRAASGLGRTDAAAVAAHYGSISIVTFLTAIQVLTDRGEQAEGILVAVAAAMEAPAIIVGLWLASRGRSETGAAAGPAPEEARLSVREAVLNSSVVVLLGALAIGWITGEKGMTDIKPFVVDPFKGVLCLFLLDMGAVAGRGLAQNRRAIGTGTVLFGLYMPLVGAALMALAVWPIDLSPAGKALLMVLAASASYIAVPAAMRLALPKANPVIYTTLSLGITFPFNVIVGIPLYIAIADRLFAGGSQ</sequence>
<dbReference type="EMBL" id="CP102480">
    <property type="protein sequence ID" value="UUX50583.1"/>
    <property type="molecule type" value="Genomic_DNA"/>
</dbReference>
<keyword evidence="1" id="KW-0812">Transmembrane</keyword>
<keyword evidence="3" id="KW-1185">Reference proteome</keyword>
<feature type="transmembrane region" description="Helical" evidence="1">
    <location>
        <begin position="277"/>
        <end position="297"/>
    </location>
</feature>
<proteinExistence type="predicted"/>
<organism evidence="2 3">
    <name type="scientific">Nisaea acidiphila</name>
    <dbReference type="NCBI Taxonomy" id="1862145"/>
    <lineage>
        <taxon>Bacteria</taxon>
        <taxon>Pseudomonadati</taxon>
        <taxon>Pseudomonadota</taxon>
        <taxon>Alphaproteobacteria</taxon>
        <taxon>Rhodospirillales</taxon>
        <taxon>Thalassobaculaceae</taxon>
        <taxon>Nisaea</taxon>
    </lineage>
</organism>
<dbReference type="InterPro" id="IPR010293">
    <property type="entry name" value="Sbt_1"/>
</dbReference>
<feature type="transmembrane region" description="Helical" evidence="1">
    <location>
        <begin position="134"/>
        <end position="155"/>
    </location>
</feature>
<reference evidence="2" key="1">
    <citation type="submission" date="2022-08" db="EMBL/GenBank/DDBJ databases">
        <title>Nisaea acidiphila sp. nov., isolated from a marine algal debris and emended description of the genus Nisaea Urios et al. 2008.</title>
        <authorList>
            <person name="Kwon K."/>
        </authorList>
    </citation>
    <scope>NUCLEOTIDE SEQUENCE</scope>
    <source>
        <strain evidence="2">MEBiC11861</strain>
    </source>
</reference>
<dbReference type="Pfam" id="PF05982">
    <property type="entry name" value="Sbt_1"/>
    <property type="match status" value="1"/>
</dbReference>
<dbReference type="PANTHER" id="PTHR40400:SF1">
    <property type="entry name" value="SLR1512 PROTEIN"/>
    <property type="match status" value="1"/>
</dbReference>
<feature type="transmembrane region" description="Helical" evidence="1">
    <location>
        <begin position="71"/>
        <end position="92"/>
    </location>
</feature>
<name>A0A9J7ATF6_9PROT</name>
<keyword evidence="1" id="KW-0472">Membrane</keyword>
<dbReference type="PANTHER" id="PTHR40400">
    <property type="entry name" value="SLR1512 PROTEIN"/>
    <property type="match status" value="1"/>
</dbReference>
<feature type="transmembrane region" description="Helical" evidence="1">
    <location>
        <begin position="246"/>
        <end position="265"/>
    </location>
</feature>
<feature type="transmembrane region" description="Helical" evidence="1">
    <location>
        <begin position="304"/>
        <end position="328"/>
    </location>
</feature>
<dbReference type="Proteomes" id="UP001060336">
    <property type="component" value="Chromosome"/>
</dbReference>
<evidence type="ECO:0000313" key="2">
    <source>
        <dbReference type="EMBL" id="UUX50583.1"/>
    </source>
</evidence>
<dbReference type="AlphaFoldDB" id="A0A9J7ATF6"/>
<dbReference type="KEGG" id="naci:NUH88_02565"/>
<feature type="transmembrane region" description="Helical" evidence="1">
    <location>
        <begin position="215"/>
        <end position="234"/>
    </location>
</feature>
<feature type="transmembrane region" description="Helical" evidence="1">
    <location>
        <begin position="104"/>
        <end position="122"/>
    </location>
</feature>
<feature type="transmembrane region" description="Helical" evidence="1">
    <location>
        <begin position="180"/>
        <end position="200"/>
    </location>
</feature>
<dbReference type="RefSeq" id="WP_257769772.1">
    <property type="nucleotide sequence ID" value="NZ_CP102480.1"/>
</dbReference>
<protein>
    <submittedName>
        <fullName evidence="2">Sodium-dependent bicarbonate transport family permease</fullName>
    </submittedName>
</protein>
<feature type="transmembrane region" description="Helical" evidence="1">
    <location>
        <begin position="6"/>
        <end position="29"/>
    </location>
</feature>
<gene>
    <name evidence="2" type="ORF">NUH88_02565</name>
</gene>